<accession>A0A8S1T702</accession>
<organism evidence="1 2">
    <name type="scientific">Paramecium octaurelia</name>
    <dbReference type="NCBI Taxonomy" id="43137"/>
    <lineage>
        <taxon>Eukaryota</taxon>
        <taxon>Sar</taxon>
        <taxon>Alveolata</taxon>
        <taxon>Ciliophora</taxon>
        <taxon>Intramacronucleata</taxon>
        <taxon>Oligohymenophorea</taxon>
        <taxon>Peniculida</taxon>
        <taxon>Parameciidae</taxon>
        <taxon>Paramecium</taxon>
    </lineage>
</organism>
<dbReference type="AlphaFoldDB" id="A0A8S1T702"/>
<evidence type="ECO:0000313" key="2">
    <source>
        <dbReference type="Proteomes" id="UP000683925"/>
    </source>
</evidence>
<protein>
    <submittedName>
        <fullName evidence="1">Uncharacterized protein</fullName>
    </submittedName>
</protein>
<comment type="caution">
    <text evidence="1">The sequence shown here is derived from an EMBL/GenBank/DDBJ whole genome shotgun (WGS) entry which is preliminary data.</text>
</comment>
<reference evidence="1" key="1">
    <citation type="submission" date="2021-01" db="EMBL/GenBank/DDBJ databases">
        <authorList>
            <consortium name="Genoscope - CEA"/>
            <person name="William W."/>
        </authorList>
    </citation>
    <scope>NUCLEOTIDE SEQUENCE</scope>
</reference>
<gene>
    <name evidence="1" type="ORF">POCTA_138.1.T0210009</name>
</gene>
<keyword evidence="2" id="KW-1185">Reference proteome</keyword>
<name>A0A8S1T702_PAROT</name>
<proteinExistence type="predicted"/>
<sequence length="161" mass="19444">MKYSKRKRWNGLLSCLPRPHFISRQHIFSYSQIAHQIFSKNKKVKNRSTRFIKWTPNEYHMRNMELLIPLITLNIKKYDKCVNMYKSLKTPFQNRETFAMLSKVPSNYSNIRIFIKNAMDSYQENQLFQSTQKKNMSSKNDIIESITFSPPFLKFFVVFFY</sequence>
<evidence type="ECO:0000313" key="1">
    <source>
        <dbReference type="EMBL" id="CAD8148260.1"/>
    </source>
</evidence>
<dbReference type="Proteomes" id="UP000683925">
    <property type="component" value="Unassembled WGS sequence"/>
</dbReference>
<dbReference type="EMBL" id="CAJJDP010000021">
    <property type="protein sequence ID" value="CAD8148260.1"/>
    <property type="molecule type" value="Genomic_DNA"/>
</dbReference>